<feature type="short sequence motif" description="DGA/G" evidence="4">
    <location>
        <begin position="205"/>
        <end position="207"/>
    </location>
</feature>
<evidence type="ECO:0000313" key="6">
    <source>
        <dbReference type="EMBL" id="CAA9268928.1"/>
    </source>
</evidence>
<evidence type="ECO:0000256" key="2">
    <source>
        <dbReference type="ARBA" id="ARBA00022963"/>
    </source>
</evidence>
<evidence type="ECO:0000259" key="5">
    <source>
        <dbReference type="PROSITE" id="PS51635"/>
    </source>
</evidence>
<keyword evidence="3 4" id="KW-0443">Lipid metabolism</keyword>
<evidence type="ECO:0000256" key="1">
    <source>
        <dbReference type="ARBA" id="ARBA00022801"/>
    </source>
</evidence>
<feature type="domain" description="PNPLA" evidence="5">
    <location>
        <begin position="6"/>
        <end position="218"/>
    </location>
</feature>
<comment type="caution">
    <text evidence="4">Lacks conserved residue(s) required for the propagation of feature annotation.</text>
</comment>
<dbReference type="GO" id="GO:0016787">
    <property type="term" value="F:hydrolase activity"/>
    <property type="evidence" value="ECO:0007669"/>
    <property type="project" value="UniProtKB-UniRule"/>
</dbReference>
<feature type="active site" description="Nucleophile" evidence="4">
    <location>
        <position position="43"/>
    </location>
</feature>
<dbReference type="Gene3D" id="3.40.1090.10">
    <property type="entry name" value="Cytosolic phospholipase A2 catalytic domain"/>
    <property type="match status" value="2"/>
</dbReference>
<dbReference type="InterPro" id="IPR050301">
    <property type="entry name" value="NTE"/>
</dbReference>
<dbReference type="InterPro" id="IPR016035">
    <property type="entry name" value="Acyl_Trfase/lysoPLipase"/>
</dbReference>
<dbReference type="PANTHER" id="PTHR14226">
    <property type="entry name" value="NEUROPATHY TARGET ESTERASE/SWISS CHEESE D.MELANOGASTER"/>
    <property type="match status" value="1"/>
</dbReference>
<name>A0A6J4J5I0_9ACTN</name>
<evidence type="ECO:0000256" key="3">
    <source>
        <dbReference type="ARBA" id="ARBA00023098"/>
    </source>
</evidence>
<reference evidence="6" key="1">
    <citation type="submission" date="2020-02" db="EMBL/GenBank/DDBJ databases">
        <authorList>
            <person name="Meier V. D."/>
        </authorList>
    </citation>
    <scope>NUCLEOTIDE SEQUENCE</scope>
    <source>
        <strain evidence="6">AVDCRST_MAG50</strain>
    </source>
</reference>
<gene>
    <name evidence="6" type="ORF">AVDCRST_MAG50-3362</name>
</gene>
<sequence>MKLGLVLGAGGTVGLAYHAGALRALEQVGGIAPSSADLMVGTSAGSMVATFLRCGWTTDDLWSLALGSHPSLLEQTAEELAQNRAGILAPLWRNPLELGRRAVGSAYVFSRSMVRIPAPMLPSVLGRWFPGGFFAMSEGSQRFTTELPAQWPSAPLWICAVDINTGSRVVFGRDVSATPAQAVRASCAIPGIYPPVRIEGRLLVDGAAYSTTNVDLAGPAGAGCNLIIAVAPMAFDTAPAPRLTTQLSRRRAARSLAGEVASVRAGGAEVLLLRPTPAELRIHGANPMRRDGWEPIARAAYESVATALETERFQRVLRERPAA</sequence>
<dbReference type="Pfam" id="PF01734">
    <property type="entry name" value="Patatin"/>
    <property type="match status" value="1"/>
</dbReference>
<feature type="active site" description="Proton acceptor" evidence="4">
    <location>
        <position position="205"/>
    </location>
</feature>
<dbReference type="EMBL" id="CADCTF010000156">
    <property type="protein sequence ID" value="CAA9268928.1"/>
    <property type="molecule type" value="Genomic_DNA"/>
</dbReference>
<dbReference type="SUPFAM" id="SSF52151">
    <property type="entry name" value="FabD/lysophospholipase-like"/>
    <property type="match status" value="1"/>
</dbReference>
<dbReference type="PANTHER" id="PTHR14226:SF57">
    <property type="entry name" value="BLR7027 PROTEIN"/>
    <property type="match status" value="1"/>
</dbReference>
<dbReference type="PROSITE" id="PS51635">
    <property type="entry name" value="PNPLA"/>
    <property type="match status" value="1"/>
</dbReference>
<evidence type="ECO:0000256" key="4">
    <source>
        <dbReference type="PROSITE-ProRule" id="PRU01161"/>
    </source>
</evidence>
<protein>
    <recommendedName>
        <fullName evidence="5">PNPLA domain-containing protein</fullName>
    </recommendedName>
</protein>
<organism evidence="6">
    <name type="scientific">uncultured Acidimicrobiales bacterium</name>
    <dbReference type="NCBI Taxonomy" id="310071"/>
    <lineage>
        <taxon>Bacteria</taxon>
        <taxon>Bacillati</taxon>
        <taxon>Actinomycetota</taxon>
        <taxon>Acidimicrobiia</taxon>
        <taxon>Acidimicrobiales</taxon>
        <taxon>environmental samples</taxon>
    </lineage>
</organism>
<dbReference type="AlphaFoldDB" id="A0A6J4J5I0"/>
<proteinExistence type="predicted"/>
<dbReference type="InterPro" id="IPR002641">
    <property type="entry name" value="PNPLA_dom"/>
</dbReference>
<feature type="short sequence motif" description="GXSXG" evidence="4">
    <location>
        <begin position="41"/>
        <end position="45"/>
    </location>
</feature>
<accession>A0A6J4J5I0</accession>
<dbReference type="GO" id="GO:0016042">
    <property type="term" value="P:lipid catabolic process"/>
    <property type="evidence" value="ECO:0007669"/>
    <property type="project" value="UniProtKB-UniRule"/>
</dbReference>
<keyword evidence="2 4" id="KW-0442">Lipid degradation</keyword>
<keyword evidence="1 4" id="KW-0378">Hydrolase</keyword>